<dbReference type="InterPro" id="IPR000160">
    <property type="entry name" value="GGDEF_dom"/>
</dbReference>
<dbReference type="NCBIfam" id="TIGR00254">
    <property type="entry name" value="GGDEF"/>
    <property type="match status" value="1"/>
</dbReference>
<dbReference type="PROSITE" id="PS50887">
    <property type="entry name" value="GGDEF"/>
    <property type="match status" value="1"/>
</dbReference>
<dbReference type="SUPFAM" id="SSF55781">
    <property type="entry name" value="GAF domain-like"/>
    <property type="match status" value="1"/>
</dbReference>
<protein>
    <submittedName>
        <fullName evidence="2">Diguanylate cyclase with GAF sensor</fullName>
    </submittedName>
</protein>
<dbReference type="GO" id="GO:0005886">
    <property type="term" value="C:plasma membrane"/>
    <property type="evidence" value="ECO:0007669"/>
    <property type="project" value="TreeGrafter"/>
</dbReference>
<evidence type="ECO:0000313" key="2">
    <source>
        <dbReference type="EMBL" id="ADV67795.1"/>
    </source>
</evidence>
<name>E8U9Q6_DEIML</name>
<evidence type="ECO:0000259" key="1">
    <source>
        <dbReference type="PROSITE" id="PS50887"/>
    </source>
</evidence>
<dbReference type="Gene3D" id="3.30.70.270">
    <property type="match status" value="1"/>
</dbReference>
<dbReference type="InterPro" id="IPR050469">
    <property type="entry name" value="Diguanylate_Cyclase"/>
</dbReference>
<dbReference type="InterPro" id="IPR043128">
    <property type="entry name" value="Rev_trsase/Diguanyl_cyclase"/>
</dbReference>
<dbReference type="OrthoDB" id="59820at2"/>
<gene>
    <name evidence="2" type="ordered locus">Deima_2155</name>
</gene>
<dbReference type="RefSeq" id="WP_013557300.1">
    <property type="nucleotide sequence ID" value="NC_014958.1"/>
</dbReference>
<dbReference type="Pfam" id="PF00990">
    <property type="entry name" value="GGDEF"/>
    <property type="match status" value="1"/>
</dbReference>
<dbReference type="InterPro" id="IPR029016">
    <property type="entry name" value="GAF-like_dom_sf"/>
</dbReference>
<reference evidence="3" key="2">
    <citation type="submission" date="2011-01" db="EMBL/GenBank/DDBJ databases">
        <title>The complete genome of Deinococcus maricopensis DSM 21211.</title>
        <authorList>
            <consortium name="US DOE Joint Genome Institute (JGI-PGF)"/>
            <person name="Lucas S."/>
            <person name="Copeland A."/>
            <person name="Lapidus A."/>
            <person name="Goodwin L."/>
            <person name="Pitluck S."/>
            <person name="Kyrpides N."/>
            <person name="Mavromatis K."/>
            <person name="Pagani I."/>
            <person name="Ivanova N."/>
            <person name="Ovchinnikova G."/>
            <person name="Zeytun A."/>
            <person name="Detter J.C."/>
            <person name="Han C."/>
            <person name="Land M."/>
            <person name="Hauser L."/>
            <person name="Markowitz V."/>
            <person name="Cheng J.-F."/>
            <person name="Hugenholtz P."/>
            <person name="Woyke T."/>
            <person name="Wu D."/>
            <person name="Pukall R."/>
            <person name="Gehrich-Schroeter G."/>
            <person name="Brambilla E."/>
            <person name="Klenk H.-P."/>
            <person name="Eisen J.A."/>
        </authorList>
    </citation>
    <scope>NUCLEOTIDE SEQUENCE [LARGE SCALE GENOMIC DNA]</scope>
    <source>
        <strain evidence="3">DSM 21211 / LMG 22137 / NRRL B-23946 / LB-34</strain>
    </source>
</reference>
<dbReference type="Pfam" id="PF13185">
    <property type="entry name" value="GAF_2"/>
    <property type="match status" value="1"/>
</dbReference>
<dbReference type="CDD" id="cd01949">
    <property type="entry name" value="GGDEF"/>
    <property type="match status" value="1"/>
</dbReference>
<dbReference type="PANTHER" id="PTHR45138:SF9">
    <property type="entry name" value="DIGUANYLATE CYCLASE DGCM-RELATED"/>
    <property type="match status" value="1"/>
</dbReference>
<reference evidence="2 3" key="1">
    <citation type="journal article" date="2011" name="Stand. Genomic Sci.">
        <title>Complete genome sequence of Deinococcus maricopensis type strain (LB-34).</title>
        <authorList>
            <person name="Pukall R."/>
            <person name="Zeytun A."/>
            <person name="Lucas S."/>
            <person name="Lapidus A."/>
            <person name="Hammon N."/>
            <person name="Deshpande S."/>
            <person name="Nolan M."/>
            <person name="Cheng J.F."/>
            <person name="Pitluck S."/>
            <person name="Liolios K."/>
            <person name="Pagani I."/>
            <person name="Mikhailova N."/>
            <person name="Ivanova N."/>
            <person name="Mavromatis K."/>
            <person name="Pati A."/>
            <person name="Tapia R."/>
            <person name="Han C."/>
            <person name="Goodwin L."/>
            <person name="Chen A."/>
            <person name="Palaniappan K."/>
            <person name="Land M."/>
            <person name="Hauser L."/>
            <person name="Chang Y.J."/>
            <person name="Jeffries C.D."/>
            <person name="Brambilla E.M."/>
            <person name="Rohde M."/>
            <person name="Goker M."/>
            <person name="Detter J.C."/>
            <person name="Woyke T."/>
            <person name="Bristow J."/>
            <person name="Eisen J.A."/>
            <person name="Markowitz V."/>
            <person name="Hugenholtz P."/>
            <person name="Kyrpides N.C."/>
            <person name="Klenk H.P."/>
        </authorList>
    </citation>
    <scope>NUCLEOTIDE SEQUENCE [LARGE SCALE GENOMIC DNA]</scope>
    <source>
        <strain evidence="3">DSM 21211 / LMG 22137 / NRRL B-23946 / LB-34</strain>
    </source>
</reference>
<dbReference type="GO" id="GO:0043709">
    <property type="term" value="P:cell adhesion involved in single-species biofilm formation"/>
    <property type="evidence" value="ECO:0007669"/>
    <property type="project" value="TreeGrafter"/>
</dbReference>
<dbReference type="STRING" id="709986.Deima_2155"/>
<dbReference type="HOGENOM" id="CLU_466702_0_0_0"/>
<dbReference type="Proteomes" id="UP000008635">
    <property type="component" value="Chromosome"/>
</dbReference>
<dbReference type="SMART" id="SM00065">
    <property type="entry name" value="GAF"/>
    <property type="match status" value="1"/>
</dbReference>
<dbReference type="FunFam" id="3.30.70.270:FF:000001">
    <property type="entry name" value="Diguanylate cyclase domain protein"/>
    <property type="match status" value="1"/>
</dbReference>
<dbReference type="PANTHER" id="PTHR45138">
    <property type="entry name" value="REGULATORY COMPONENTS OF SENSORY TRANSDUCTION SYSTEM"/>
    <property type="match status" value="1"/>
</dbReference>
<organism evidence="2 3">
    <name type="scientific">Deinococcus maricopensis (strain DSM 21211 / LMG 22137 / NRRL B-23946 / LB-34)</name>
    <dbReference type="NCBI Taxonomy" id="709986"/>
    <lineage>
        <taxon>Bacteria</taxon>
        <taxon>Thermotogati</taxon>
        <taxon>Deinococcota</taxon>
        <taxon>Deinococci</taxon>
        <taxon>Deinococcales</taxon>
        <taxon>Deinococcaceae</taxon>
        <taxon>Deinococcus</taxon>
    </lineage>
</organism>
<dbReference type="InterPro" id="IPR003018">
    <property type="entry name" value="GAF"/>
</dbReference>
<dbReference type="InterPro" id="IPR029787">
    <property type="entry name" value="Nucleotide_cyclase"/>
</dbReference>
<accession>E8U9Q6</accession>
<keyword evidence="3" id="KW-1185">Reference proteome</keyword>
<dbReference type="EMBL" id="CP002454">
    <property type="protein sequence ID" value="ADV67795.1"/>
    <property type="molecule type" value="Genomic_DNA"/>
</dbReference>
<sequence precursor="true">MLDDLRDLRDFLNATLIQLAASPSLADAETRLAPTLRAVADARLWLYHAPDTWTDPETGDTLHAPAYVGALNSDAHSVTLDTHPDSHRFLNAPCADLLPLRLRDRPLGLLWWACPPVHPDRHDVTEVFRTALCTLLEHIEQREQATAVVHYTQRLWACTDLPEATDLTLRLITRLLHADGVHFSTLHPDEPGPPGTFTLPVRGRAATRSALHVTTAHPPDPSSVHLTETVLDLYVTHLEQRNAQRLLSALLDFQTKMIDRTPDDLYQPLLEEAVRLVPGSEVGSLLVLDGEHYVYRAQVGFDWAELRHVQFPQASTRELWYGLPEDAWQGGQPRILTKERILVQGVGYRVREEHTPSTLPSVQGIAANLCVPIPYAGRVFAVLNLDNSRNADAFSSDSIEAAQLFAAQAAALLHESHQRQAIEHAARTDTLTRLPNRRAFNERLAALVQAARYDSSPLSVVVMDMSGFKRINDTYGHLAGDEALIRVGRALQAQKRRADEVFRWGGDEFAVLLPHTDEHGAHEVAARITAAVEAINVHGGGLRANIGVSTGRGLELDGSELVMTADRIMYDAKEARRARGGASR</sequence>
<dbReference type="AlphaFoldDB" id="E8U9Q6"/>
<dbReference type="KEGG" id="dmr:Deima_2155"/>
<dbReference type="Gene3D" id="3.30.450.40">
    <property type="match status" value="1"/>
</dbReference>
<dbReference type="GO" id="GO:1902201">
    <property type="term" value="P:negative regulation of bacterial-type flagellum-dependent cell motility"/>
    <property type="evidence" value="ECO:0007669"/>
    <property type="project" value="TreeGrafter"/>
</dbReference>
<evidence type="ECO:0000313" key="3">
    <source>
        <dbReference type="Proteomes" id="UP000008635"/>
    </source>
</evidence>
<dbReference type="GO" id="GO:0052621">
    <property type="term" value="F:diguanylate cyclase activity"/>
    <property type="evidence" value="ECO:0007669"/>
    <property type="project" value="TreeGrafter"/>
</dbReference>
<dbReference type="SUPFAM" id="SSF55073">
    <property type="entry name" value="Nucleotide cyclase"/>
    <property type="match status" value="1"/>
</dbReference>
<dbReference type="eggNOG" id="COG3706">
    <property type="taxonomic scope" value="Bacteria"/>
</dbReference>
<feature type="domain" description="GGDEF" evidence="1">
    <location>
        <begin position="456"/>
        <end position="584"/>
    </location>
</feature>
<dbReference type="SMART" id="SM00267">
    <property type="entry name" value="GGDEF"/>
    <property type="match status" value="1"/>
</dbReference>
<proteinExistence type="predicted"/>